<evidence type="ECO:0000313" key="1">
    <source>
        <dbReference type="EMBL" id="EKE29589.1"/>
    </source>
</evidence>
<comment type="caution">
    <text evidence="1">The sequence shown here is derived from an EMBL/GenBank/DDBJ whole genome shotgun (WGS) entry which is preliminary data.</text>
</comment>
<gene>
    <name evidence="1" type="ORF">ACD_2C00141G0011</name>
</gene>
<dbReference type="EMBL" id="AMFJ01000141">
    <property type="protein sequence ID" value="EKE29589.1"/>
    <property type="molecule type" value="Genomic_DNA"/>
</dbReference>
<dbReference type="AlphaFoldDB" id="K2GGP3"/>
<name>K2GGP3_9BACT</name>
<sequence length="56" mass="6471">MQITFTITESEIEESAWRKLSKIELLKVLSYIESDESIWNAIEDSKREALLNLAQG</sequence>
<proteinExistence type="predicted"/>
<accession>K2GGP3</accession>
<organism evidence="1">
    <name type="scientific">uncultured bacterium</name>
    <name type="common">gcode 4</name>
    <dbReference type="NCBI Taxonomy" id="1234023"/>
    <lineage>
        <taxon>Bacteria</taxon>
        <taxon>environmental samples</taxon>
    </lineage>
</organism>
<protein>
    <submittedName>
        <fullName evidence="1">Uncharacterized protein</fullName>
    </submittedName>
</protein>
<reference evidence="1" key="1">
    <citation type="journal article" date="2012" name="Science">
        <title>Fermentation, hydrogen, and sulfur metabolism in multiple uncultivated bacterial phyla.</title>
        <authorList>
            <person name="Wrighton K.C."/>
            <person name="Thomas B.C."/>
            <person name="Sharon I."/>
            <person name="Miller C.S."/>
            <person name="Castelle C.J."/>
            <person name="VerBerkmoes N.C."/>
            <person name="Wilkins M.J."/>
            <person name="Hettich R.L."/>
            <person name="Lipton M.S."/>
            <person name="Williams K.H."/>
            <person name="Long P.E."/>
            <person name="Banfield J.F."/>
        </authorList>
    </citation>
    <scope>NUCLEOTIDE SEQUENCE [LARGE SCALE GENOMIC DNA]</scope>
</reference>